<feature type="region of interest" description="Disordered" evidence="1">
    <location>
        <begin position="1"/>
        <end position="35"/>
    </location>
</feature>
<dbReference type="EMBL" id="CAUWAG010000018">
    <property type="protein sequence ID" value="CAJ2511225.1"/>
    <property type="molecule type" value="Genomic_DNA"/>
</dbReference>
<dbReference type="Proteomes" id="UP001295740">
    <property type="component" value="Unassembled WGS sequence"/>
</dbReference>
<evidence type="ECO:0000313" key="2">
    <source>
        <dbReference type="EMBL" id="CAJ2511225.1"/>
    </source>
</evidence>
<name>A0AAI8YNI6_9PEZI</name>
<evidence type="ECO:0000313" key="3">
    <source>
        <dbReference type="Proteomes" id="UP001295740"/>
    </source>
</evidence>
<proteinExistence type="predicted"/>
<feature type="compositionally biased region" description="Basic and acidic residues" evidence="1">
    <location>
        <begin position="7"/>
        <end position="31"/>
    </location>
</feature>
<dbReference type="AlphaFoldDB" id="A0AAI8YNI6"/>
<accession>A0AAI8YNI6</accession>
<organism evidence="2 3">
    <name type="scientific">Anthostomella pinea</name>
    <dbReference type="NCBI Taxonomy" id="933095"/>
    <lineage>
        <taxon>Eukaryota</taxon>
        <taxon>Fungi</taxon>
        <taxon>Dikarya</taxon>
        <taxon>Ascomycota</taxon>
        <taxon>Pezizomycotina</taxon>
        <taxon>Sordariomycetes</taxon>
        <taxon>Xylariomycetidae</taxon>
        <taxon>Xylariales</taxon>
        <taxon>Xylariaceae</taxon>
        <taxon>Anthostomella</taxon>
    </lineage>
</organism>
<reference evidence="2" key="1">
    <citation type="submission" date="2023-10" db="EMBL/GenBank/DDBJ databases">
        <authorList>
            <person name="Hackl T."/>
        </authorList>
    </citation>
    <scope>NUCLEOTIDE SEQUENCE</scope>
</reference>
<protein>
    <submittedName>
        <fullName evidence="2">Uu.00g068500.m01.CDS01</fullName>
    </submittedName>
</protein>
<evidence type="ECO:0000256" key="1">
    <source>
        <dbReference type="SAM" id="MobiDB-lite"/>
    </source>
</evidence>
<gene>
    <name evidence="2" type="ORF">KHLLAP_LOCUS11693</name>
</gene>
<keyword evidence="3" id="KW-1185">Reference proteome</keyword>
<sequence length="74" mass="8219">MSVSSVTHDRHLEEIGIHEGGENGQFKKNEDGLPIPVQDTMDAFIHGLNALPEDEARKLRRANRHGIILSPEPP</sequence>
<comment type="caution">
    <text evidence="2">The sequence shown here is derived from an EMBL/GenBank/DDBJ whole genome shotgun (WGS) entry which is preliminary data.</text>
</comment>